<sequence length="74" mass="8295">MNSPFDDTAEGGLVLRNDRGEYSVWPADIAPPAGWRTVLAADERRACLDHIDTHWRTEHRGAPPRAEQTDRAAK</sequence>
<feature type="region of interest" description="Disordered" evidence="1">
    <location>
        <begin position="55"/>
        <end position="74"/>
    </location>
</feature>
<evidence type="ECO:0000313" key="3">
    <source>
        <dbReference type="EMBL" id="WNF29652.1"/>
    </source>
</evidence>
<organism evidence="3 4">
    <name type="scientific">Streptomyces durocortorensis</name>
    <dbReference type="NCBI Taxonomy" id="2811104"/>
    <lineage>
        <taxon>Bacteria</taxon>
        <taxon>Bacillati</taxon>
        <taxon>Actinomycetota</taxon>
        <taxon>Actinomycetes</taxon>
        <taxon>Kitasatosporales</taxon>
        <taxon>Streptomycetaceae</taxon>
        <taxon>Streptomyces</taxon>
    </lineage>
</organism>
<evidence type="ECO:0000259" key="2">
    <source>
        <dbReference type="SMART" id="SM00923"/>
    </source>
</evidence>
<dbReference type="Gene3D" id="3.90.820.10">
    <property type="entry name" value="Structural Genomics, Unknown Function 30-nov-00 1gh9 Mol_id"/>
    <property type="match status" value="1"/>
</dbReference>
<feature type="domain" description="MbtH-like" evidence="2">
    <location>
        <begin position="3"/>
        <end position="53"/>
    </location>
</feature>
<dbReference type="InterPro" id="IPR037407">
    <property type="entry name" value="MLP_fam"/>
</dbReference>
<keyword evidence="4" id="KW-1185">Reference proteome</keyword>
<evidence type="ECO:0000313" key="4">
    <source>
        <dbReference type="Proteomes" id="UP001303236"/>
    </source>
</evidence>
<dbReference type="PANTHER" id="PTHR38444:SF1">
    <property type="entry name" value="ENTEROBACTIN BIOSYNTHESIS PROTEIN YBDZ"/>
    <property type="match status" value="1"/>
</dbReference>
<dbReference type="PANTHER" id="PTHR38444">
    <property type="entry name" value="ENTEROBACTIN BIOSYNTHESIS PROTEIN YBDZ"/>
    <property type="match status" value="1"/>
</dbReference>
<accession>A0ABY9W0H3</accession>
<dbReference type="EMBL" id="CP134500">
    <property type="protein sequence ID" value="WNF29652.1"/>
    <property type="molecule type" value="Genomic_DNA"/>
</dbReference>
<dbReference type="SUPFAM" id="SSF160582">
    <property type="entry name" value="MbtH-like"/>
    <property type="match status" value="1"/>
</dbReference>
<name>A0ABY9W0H3_9ACTN</name>
<reference evidence="3 4" key="1">
    <citation type="submission" date="2023-09" db="EMBL/GenBank/DDBJ databases">
        <title>Genome completion map analysis of the actinomycetes C11-1.</title>
        <authorList>
            <person name="Qin P."/>
            <person name="Guan P."/>
        </authorList>
    </citation>
    <scope>NUCLEOTIDE SEQUENCE [LARGE SCALE GENOMIC DNA]</scope>
    <source>
        <strain evidence="3 4">C11-1</strain>
    </source>
</reference>
<dbReference type="SMART" id="SM00923">
    <property type="entry name" value="MbtH"/>
    <property type="match status" value="1"/>
</dbReference>
<dbReference type="Proteomes" id="UP001303236">
    <property type="component" value="Chromosome"/>
</dbReference>
<protein>
    <submittedName>
        <fullName evidence="3">MbtH family protein</fullName>
    </submittedName>
</protein>
<gene>
    <name evidence="3" type="ORF">RI138_24060</name>
</gene>
<evidence type="ECO:0000256" key="1">
    <source>
        <dbReference type="SAM" id="MobiDB-lite"/>
    </source>
</evidence>
<dbReference type="InterPro" id="IPR038020">
    <property type="entry name" value="MbtH-like_sf"/>
</dbReference>
<proteinExistence type="predicted"/>
<dbReference type="InterPro" id="IPR005153">
    <property type="entry name" value="MbtH-like_dom"/>
</dbReference>
<dbReference type="Pfam" id="PF03621">
    <property type="entry name" value="MbtH"/>
    <property type="match status" value="1"/>
</dbReference>